<reference evidence="2 3" key="1">
    <citation type="submission" date="2018-05" db="EMBL/GenBank/DDBJ databases">
        <title>Leucothrix arctica sp. nov., isolated from Arctic seawater.</title>
        <authorList>
            <person name="Choi A."/>
            <person name="Baek K."/>
        </authorList>
    </citation>
    <scope>NUCLEOTIDE SEQUENCE [LARGE SCALE GENOMIC DNA]</scope>
    <source>
        <strain evidence="2 3">JCM 18388</strain>
    </source>
</reference>
<dbReference type="EMBL" id="QGKM01000024">
    <property type="protein sequence ID" value="PWQ97455.1"/>
    <property type="molecule type" value="Genomic_DNA"/>
</dbReference>
<feature type="region of interest" description="Disordered" evidence="1">
    <location>
        <begin position="16"/>
        <end position="59"/>
    </location>
</feature>
<evidence type="ECO:0000313" key="2">
    <source>
        <dbReference type="EMBL" id="PWQ97455.1"/>
    </source>
</evidence>
<evidence type="ECO:0000256" key="1">
    <source>
        <dbReference type="SAM" id="MobiDB-lite"/>
    </source>
</evidence>
<keyword evidence="3" id="KW-1185">Reference proteome</keyword>
<sequence>MLGSQRVSHYLNYLSEHSLLTNDQRPTTNDQRPTTNYQLPTTNYQLPTTKCKAKHPNNQ</sequence>
<comment type="caution">
    <text evidence="2">The sequence shown here is derived from an EMBL/GenBank/DDBJ whole genome shotgun (WGS) entry which is preliminary data.</text>
</comment>
<dbReference type="AlphaFoldDB" id="A0A317CFX8"/>
<feature type="compositionally biased region" description="Polar residues" evidence="1">
    <location>
        <begin position="18"/>
        <end position="48"/>
    </location>
</feature>
<dbReference type="Proteomes" id="UP000245539">
    <property type="component" value="Unassembled WGS sequence"/>
</dbReference>
<gene>
    <name evidence="2" type="ORF">DKW60_10400</name>
</gene>
<evidence type="ECO:0000313" key="3">
    <source>
        <dbReference type="Proteomes" id="UP000245539"/>
    </source>
</evidence>
<name>A0A317CFX8_9GAMM</name>
<organism evidence="2 3">
    <name type="scientific">Leucothrix pacifica</name>
    <dbReference type="NCBI Taxonomy" id="1247513"/>
    <lineage>
        <taxon>Bacteria</taxon>
        <taxon>Pseudomonadati</taxon>
        <taxon>Pseudomonadota</taxon>
        <taxon>Gammaproteobacteria</taxon>
        <taxon>Thiotrichales</taxon>
        <taxon>Thiotrichaceae</taxon>
        <taxon>Leucothrix</taxon>
    </lineage>
</organism>
<protein>
    <submittedName>
        <fullName evidence="2">Uncharacterized protein</fullName>
    </submittedName>
</protein>
<proteinExistence type="predicted"/>
<accession>A0A317CFX8</accession>